<organism evidence="1">
    <name type="scientific">Anguilla anguilla</name>
    <name type="common">European freshwater eel</name>
    <name type="synonym">Muraena anguilla</name>
    <dbReference type="NCBI Taxonomy" id="7936"/>
    <lineage>
        <taxon>Eukaryota</taxon>
        <taxon>Metazoa</taxon>
        <taxon>Chordata</taxon>
        <taxon>Craniata</taxon>
        <taxon>Vertebrata</taxon>
        <taxon>Euteleostomi</taxon>
        <taxon>Actinopterygii</taxon>
        <taxon>Neopterygii</taxon>
        <taxon>Teleostei</taxon>
        <taxon>Anguilliformes</taxon>
        <taxon>Anguillidae</taxon>
        <taxon>Anguilla</taxon>
    </lineage>
</organism>
<protein>
    <submittedName>
        <fullName evidence="1">Uncharacterized protein</fullName>
    </submittedName>
</protein>
<name>A0A0E9UQR6_ANGAN</name>
<dbReference type="AlphaFoldDB" id="A0A0E9UQR6"/>
<reference evidence="1" key="1">
    <citation type="submission" date="2014-11" db="EMBL/GenBank/DDBJ databases">
        <authorList>
            <person name="Amaro Gonzalez C."/>
        </authorList>
    </citation>
    <scope>NUCLEOTIDE SEQUENCE</scope>
</reference>
<proteinExistence type="predicted"/>
<reference evidence="1" key="2">
    <citation type="journal article" date="2015" name="Fish Shellfish Immunol.">
        <title>Early steps in the European eel (Anguilla anguilla)-Vibrio vulnificus interaction in the gills: Role of the RtxA13 toxin.</title>
        <authorList>
            <person name="Callol A."/>
            <person name="Pajuelo D."/>
            <person name="Ebbesson L."/>
            <person name="Teles M."/>
            <person name="MacKenzie S."/>
            <person name="Amaro C."/>
        </authorList>
    </citation>
    <scope>NUCLEOTIDE SEQUENCE</scope>
</reference>
<evidence type="ECO:0000313" key="1">
    <source>
        <dbReference type="EMBL" id="JAH68172.1"/>
    </source>
</evidence>
<sequence length="43" mass="4887">MIHGRTRGSLQLLNPFGFKILSLSHILHTSTLLLQFKPKSLNQ</sequence>
<accession>A0A0E9UQR6</accession>
<dbReference type="EMBL" id="GBXM01040405">
    <property type="protein sequence ID" value="JAH68172.1"/>
    <property type="molecule type" value="Transcribed_RNA"/>
</dbReference>